<organism evidence="1">
    <name type="scientific">marine sediment metagenome</name>
    <dbReference type="NCBI Taxonomy" id="412755"/>
    <lineage>
        <taxon>unclassified sequences</taxon>
        <taxon>metagenomes</taxon>
        <taxon>ecological metagenomes</taxon>
    </lineage>
</organism>
<proteinExistence type="predicted"/>
<evidence type="ECO:0000313" key="1">
    <source>
        <dbReference type="EMBL" id="GAH56240.1"/>
    </source>
</evidence>
<dbReference type="GO" id="GO:0008926">
    <property type="term" value="F:mannitol-1-phosphate 5-dehydrogenase activity"/>
    <property type="evidence" value="ECO:0007669"/>
    <property type="project" value="TreeGrafter"/>
</dbReference>
<name>X1HGP1_9ZZZZ</name>
<dbReference type="InterPro" id="IPR008927">
    <property type="entry name" value="6-PGluconate_DH-like_C_sf"/>
</dbReference>
<feature type="non-terminal residue" evidence="1">
    <location>
        <position position="1"/>
    </location>
</feature>
<dbReference type="GO" id="GO:0019592">
    <property type="term" value="P:mannitol catabolic process"/>
    <property type="evidence" value="ECO:0007669"/>
    <property type="project" value="TreeGrafter"/>
</dbReference>
<accession>X1HGP1</accession>
<evidence type="ECO:0008006" key="2">
    <source>
        <dbReference type="Google" id="ProtNLM"/>
    </source>
</evidence>
<dbReference type="EMBL" id="BARU01018418">
    <property type="protein sequence ID" value="GAH56240.1"/>
    <property type="molecule type" value="Genomic_DNA"/>
</dbReference>
<dbReference type="InterPro" id="IPR013328">
    <property type="entry name" value="6PGD_dom2"/>
</dbReference>
<dbReference type="AlphaFoldDB" id="X1HGP1"/>
<dbReference type="PANTHER" id="PTHR30524:SF0">
    <property type="entry name" value="ALTRONATE OXIDOREDUCTASE-RELATED"/>
    <property type="match status" value="1"/>
</dbReference>
<gene>
    <name evidence="1" type="ORF">S03H2_30440</name>
</gene>
<sequence length="97" mass="10970">VGRDPIRKLSPTERLIGAANLTLEYRIIPENITRGIAAALFFNQEEDKEAVKLAELREKKGIDEVLKNICQIDPQGKLAQLIKNHIKKSLERFSGVF</sequence>
<dbReference type="PANTHER" id="PTHR30524">
    <property type="entry name" value="MANNITOL-1-PHOSPHATE 5-DEHYDROGENASE"/>
    <property type="match status" value="1"/>
</dbReference>
<comment type="caution">
    <text evidence="1">The sequence shown here is derived from an EMBL/GenBank/DDBJ whole genome shotgun (WGS) entry which is preliminary data.</text>
</comment>
<dbReference type="GO" id="GO:0005829">
    <property type="term" value="C:cytosol"/>
    <property type="evidence" value="ECO:0007669"/>
    <property type="project" value="TreeGrafter"/>
</dbReference>
<protein>
    <recommendedName>
        <fullName evidence="2">Mannitol dehydrogenase C-terminal domain-containing protein</fullName>
    </recommendedName>
</protein>
<dbReference type="Gene3D" id="1.10.1040.10">
    <property type="entry name" value="N-(1-d-carboxylethyl)-l-norvaline Dehydrogenase, domain 2"/>
    <property type="match status" value="1"/>
</dbReference>
<dbReference type="SUPFAM" id="SSF48179">
    <property type="entry name" value="6-phosphogluconate dehydrogenase C-terminal domain-like"/>
    <property type="match status" value="1"/>
</dbReference>
<reference evidence="1" key="1">
    <citation type="journal article" date="2014" name="Front. Microbiol.">
        <title>High frequency of phylogenetically diverse reductive dehalogenase-homologous genes in deep subseafloor sedimentary metagenomes.</title>
        <authorList>
            <person name="Kawai M."/>
            <person name="Futagami T."/>
            <person name="Toyoda A."/>
            <person name="Takaki Y."/>
            <person name="Nishi S."/>
            <person name="Hori S."/>
            <person name="Arai W."/>
            <person name="Tsubouchi T."/>
            <person name="Morono Y."/>
            <person name="Uchiyama I."/>
            <person name="Ito T."/>
            <person name="Fujiyama A."/>
            <person name="Inagaki F."/>
            <person name="Takami H."/>
        </authorList>
    </citation>
    <scope>NUCLEOTIDE SEQUENCE</scope>
    <source>
        <strain evidence="1">Expedition CK06-06</strain>
    </source>
</reference>